<proteinExistence type="predicted"/>
<name>A0A5C8PQG6_9HYPH</name>
<keyword evidence="3" id="KW-1185">Reference proteome</keyword>
<reference evidence="2 3" key="1">
    <citation type="submission" date="2019-06" db="EMBL/GenBank/DDBJ databases">
        <title>New taxonomy in bacterial strain CC-CFT640, isolated from vineyard.</title>
        <authorList>
            <person name="Lin S.-Y."/>
            <person name="Tsai C.-F."/>
            <person name="Young C.-C."/>
        </authorList>
    </citation>
    <scope>NUCLEOTIDE SEQUENCE [LARGE SCALE GENOMIC DNA]</scope>
    <source>
        <strain evidence="2 3">CC-CFT640</strain>
    </source>
</reference>
<dbReference type="EMBL" id="VDUZ01000008">
    <property type="protein sequence ID" value="TXL77678.1"/>
    <property type="molecule type" value="Genomic_DNA"/>
</dbReference>
<gene>
    <name evidence="2" type="ORF">FHP25_09655</name>
</gene>
<accession>A0A5C8PQG6</accession>
<dbReference type="OrthoDB" id="5987796at2"/>
<organism evidence="2 3">
    <name type="scientific">Vineibacter terrae</name>
    <dbReference type="NCBI Taxonomy" id="2586908"/>
    <lineage>
        <taxon>Bacteria</taxon>
        <taxon>Pseudomonadati</taxon>
        <taxon>Pseudomonadota</taxon>
        <taxon>Alphaproteobacteria</taxon>
        <taxon>Hyphomicrobiales</taxon>
        <taxon>Vineibacter</taxon>
    </lineage>
</organism>
<dbReference type="AlphaFoldDB" id="A0A5C8PQG6"/>
<evidence type="ECO:0000313" key="2">
    <source>
        <dbReference type="EMBL" id="TXL77678.1"/>
    </source>
</evidence>
<evidence type="ECO:0000313" key="3">
    <source>
        <dbReference type="Proteomes" id="UP000321638"/>
    </source>
</evidence>
<protein>
    <submittedName>
        <fullName evidence="2">Uncharacterized protein</fullName>
    </submittedName>
</protein>
<feature type="chain" id="PRO_5022752313" evidence="1">
    <location>
        <begin position="23"/>
        <end position="102"/>
    </location>
</feature>
<evidence type="ECO:0000256" key="1">
    <source>
        <dbReference type="SAM" id="SignalP"/>
    </source>
</evidence>
<comment type="caution">
    <text evidence="2">The sequence shown here is derived from an EMBL/GenBank/DDBJ whole genome shotgun (WGS) entry which is preliminary data.</text>
</comment>
<sequence>MRSLIPGMVLGAVMLAATPSLAQEKVGIAVCDEFLEKYAVCARDKMPAAQRGTILESIDQMRSSWKQTLASSPESKGQMEGTCRQTMETMKTSLSAAYGCSF</sequence>
<dbReference type="RefSeq" id="WP_147846718.1">
    <property type="nucleotide sequence ID" value="NZ_VDUZ01000008.1"/>
</dbReference>
<feature type="signal peptide" evidence="1">
    <location>
        <begin position="1"/>
        <end position="22"/>
    </location>
</feature>
<keyword evidence="1" id="KW-0732">Signal</keyword>
<dbReference type="Proteomes" id="UP000321638">
    <property type="component" value="Unassembled WGS sequence"/>
</dbReference>